<feature type="compositionally biased region" description="Basic and acidic residues" evidence="2">
    <location>
        <begin position="908"/>
        <end position="919"/>
    </location>
</feature>
<gene>
    <name evidence="3" type="ORF">SmJEL517_g00860</name>
</gene>
<dbReference type="GO" id="GO:0035082">
    <property type="term" value="P:axoneme assembly"/>
    <property type="evidence" value="ECO:0007669"/>
    <property type="project" value="InterPro"/>
</dbReference>
<organism evidence="3 4">
    <name type="scientific">Synchytrium microbalum</name>
    <dbReference type="NCBI Taxonomy" id="1806994"/>
    <lineage>
        <taxon>Eukaryota</taxon>
        <taxon>Fungi</taxon>
        <taxon>Fungi incertae sedis</taxon>
        <taxon>Chytridiomycota</taxon>
        <taxon>Chytridiomycota incertae sedis</taxon>
        <taxon>Chytridiomycetes</taxon>
        <taxon>Synchytriales</taxon>
        <taxon>Synchytriaceae</taxon>
        <taxon>Synchytrium</taxon>
    </lineage>
</organism>
<feature type="region of interest" description="Disordered" evidence="2">
    <location>
        <begin position="716"/>
        <end position="742"/>
    </location>
</feature>
<dbReference type="RefSeq" id="XP_031027126.1">
    <property type="nucleotide sequence ID" value="XM_031166788.1"/>
</dbReference>
<evidence type="ECO:0000256" key="2">
    <source>
        <dbReference type="SAM" id="MobiDB-lite"/>
    </source>
</evidence>
<protein>
    <submittedName>
        <fullName evidence="3">Uncharacterized protein</fullName>
    </submittedName>
</protein>
<dbReference type="Gene3D" id="1.20.5.190">
    <property type="match status" value="1"/>
</dbReference>
<feature type="compositionally biased region" description="Basic and acidic residues" evidence="2">
    <location>
        <begin position="718"/>
        <end position="737"/>
    </location>
</feature>
<keyword evidence="4" id="KW-1185">Reference proteome</keyword>
<evidence type="ECO:0000313" key="4">
    <source>
        <dbReference type="Proteomes" id="UP000319731"/>
    </source>
</evidence>
<dbReference type="EMBL" id="QEAO01000003">
    <property type="protein sequence ID" value="TPX37056.1"/>
    <property type="molecule type" value="Genomic_DNA"/>
</dbReference>
<feature type="coiled-coil region" evidence="1">
    <location>
        <begin position="102"/>
        <end position="136"/>
    </location>
</feature>
<dbReference type="SUPFAM" id="SSF57997">
    <property type="entry name" value="Tropomyosin"/>
    <property type="match status" value="1"/>
</dbReference>
<feature type="compositionally biased region" description="Acidic residues" evidence="2">
    <location>
        <begin position="1158"/>
        <end position="1171"/>
    </location>
</feature>
<dbReference type="GeneID" id="42002085"/>
<name>A0A507CGB4_9FUNG</name>
<proteinExistence type="predicted"/>
<dbReference type="PANTHER" id="PTHR16275">
    <property type="entry name" value="COILED-COIL DOMAIN-CONTAINING PROTEIN 40"/>
    <property type="match status" value="1"/>
</dbReference>
<feature type="region of interest" description="Disordered" evidence="2">
    <location>
        <begin position="896"/>
        <end position="919"/>
    </location>
</feature>
<feature type="coiled-coil region" evidence="1">
    <location>
        <begin position="284"/>
        <end position="318"/>
    </location>
</feature>
<feature type="coiled-coil region" evidence="1">
    <location>
        <begin position="793"/>
        <end position="841"/>
    </location>
</feature>
<dbReference type="InterPro" id="IPR000048">
    <property type="entry name" value="IQ_motif_EF-hand-BS"/>
</dbReference>
<dbReference type="SMART" id="SM00015">
    <property type="entry name" value="IQ"/>
    <property type="match status" value="3"/>
</dbReference>
<feature type="region of interest" description="Disordered" evidence="2">
    <location>
        <begin position="1146"/>
        <end position="1173"/>
    </location>
</feature>
<feature type="compositionally biased region" description="Low complexity" evidence="2">
    <location>
        <begin position="896"/>
        <end position="907"/>
    </location>
</feature>
<keyword evidence="1" id="KW-0175">Coiled coil</keyword>
<evidence type="ECO:0000313" key="3">
    <source>
        <dbReference type="EMBL" id="TPX37056.1"/>
    </source>
</evidence>
<sequence length="1331" mass="151916">MEVDGRNSSNFAPTTTLPELGQSTKGGSSRDDVLQKHYLRLQKQLVGMTDRKLVEMGQELNIKETNLKRVSDERQNFAVELYKSRVEATKLGDTLQHAKTQLERIDGDRRVAELDCDALEKEVYKTEREKKVKELELGETRQRVEELTQVARQHGEISAAFSTDLKIQKRMTEKTKKELENSELRRRQLLSELDDERKRSEAILSEKLTLEGQLNNQKSEMAIAQTAIDKMNREINRLMDGKKNAEKAWEEAISAMARRDHTLQTVQDTVSRDKERLTGAEVRARAVVEQRDELEIRLKEKERECAALYKDFDSLKHAKAVAESKVHEIQGSLTAAEVAESLYRQDLERTNKKNDTVQEQLKTREAAVAFLRKRMATLKDEYEHKGFMDANQRAAEREEQARAEMLAENAVSNRLSDAQQVRLRHHNAELQMEILQLQTDLTAIKAERDTLRAQVGDVNGQFNMEYEESKKLRLLMERKEHDMNILKAQVAQLGQWDKNPLQPLLSSVKKDLAQVKSENDRLRMMWLEAQKENIKAKDVSAKAVDDYMSLKTQITVNDVVKVKTAAEVDGARREAADHKAEAARLHAELKRLQPVIEQLKRRNAELESAVSEQRMQTEEAKIDGTTGIVMLKAEVRRLQQSRKEVNVARLADEKTSSVLERKLIVAREAAERLKTERDQLRRSEGDLRGKCDVLKQELENLRTMCARQQEWLGIKQGQDNKSKRDGSGFDGSSEEKMPWMSFATTPNGNSISGLGDNGRSEATSAKSSLMDANGNIPDIAHMQLKLSTLSTEKQHLLTENDILNRKLDETSKRLSAAERTLSEASQRVSGVERDLARKDREVRSISQRCLRAEKAAAYIEAQFKEARPNTKIDFQIPGDVSPSAQLLAALIVPGLSSSPSVSTSASSQRKDSGLLSVRRDSALGGGRRESISLRKDSAASIRPMIEEEGLPPLAASESGRSGRANMAGSFHKIWSRAIPEIVDDYFKSMREAEEHREQERTASIAIQRIWRGHSTRLWIQNQTDCAVIIQKSYRGYKGRCRFEQRVMEYCKAKRMKTYNAAATALQRIWRGYYTRQRIFDFYARKAYLALISERVVEMRALLAEREASDQAIRTQAQRKAHLAKMEALAGRLHHLVGTRAIPGVFSTGHAKDGRSEDGFDDEDRDDDEGVLSEDKIKSNKGFKDWVEKNVTAKRNVASLKPLDMDNVPVEKKSKVAQGPFLPLFHLEKKKFKPFRPSLRVQTNYYDTDEYLREERANEMTQRMSHTFYLSVRHPVLPVKPEFWRASEPYKTPITSLERFADKESRQAVPGKKPFKNLTRPVPFFEDYGNQQ</sequence>
<comment type="caution">
    <text evidence="3">The sequence shown here is derived from an EMBL/GenBank/DDBJ whole genome shotgun (WGS) entry which is preliminary data.</text>
</comment>
<accession>A0A507CGB4</accession>
<dbReference type="Pfam" id="PF00612">
    <property type="entry name" value="IQ"/>
    <property type="match status" value="2"/>
</dbReference>
<dbReference type="PANTHER" id="PTHR16275:SF8">
    <property type="entry name" value="COILED-COIL DOMAIN-CONTAINING PROTEIN 40"/>
    <property type="match status" value="1"/>
</dbReference>
<dbReference type="OrthoDB" id="2137001at2759"/>
<feature type="compositionally biased region" description="Polar residues" evidence="2">
    <location>
        <begin position="1"/>
        <end position="27"/>
    </location>
</feature>
<feature type="coiled-coil region" evidence="1">
    <location>
        <begin position="568"/>
        <end position="621"/>
    </location>
</feature>
<dbReference type="PROSITE" id="PS50096">
    <property type="entry name" value="IQ"/>
    <property type="match status" value="3"/>
</dbReference>
<feature type="region of interest" description="Disordered" evidence="2">
    <location>
        <begin position="1302"/>
        <end position="1331"/>
    </location>
</feature>
<dbReference type="GO" id="GO:0005737">
    <property type="term" value="C:cytoplasm"/>
    <property type="evidence" value="ECO:0007669"/>
    <property type="project" value="TreeGrafter"/>
</dbReference>
<dbReference type="Proteomes" id="UP000319731">
    <property type="component" value="Unassembled WGS sequence"/>
</dbReference>
<dbReference type="InterPro" id="IPR037386">
    <property type="entry name" value="CCDC40"/>
</dbReference>
<feature type="region of interest" description="Disordered" evidence="2">
    <location>
        <begin position="1"/>
        <end position="31"/>
    </location>
</feature>
<evidence type="ECO:0000256" key="1">
    <source>
        <dbReference type="SAM" id="Coils"/>
    </source>
</evidence>
<feature type="coiled-coil region" evidence="1">
    <location>
        <begin position="172"/>
        <end position="248"/>
    </location>
</feature>
<reference evidence="3 4" key="1">
    <citation type="journal article" date="2019" name="Sci. Rep.">
        <title>Comparative genomics of chytrid fungi reveal insights into the obligate biotrophic and pathogenic lifestyle of Synchytrium endobioticum.</title>
        <authorList>
            <person name="van de Vossenberg B.T.L.H."/>
            <person name="Warris S."/>
            <person name="Nguyen H.D.T."/>
            <person name="van Gent-Pelzer M.P.E."/>
            <person name="Joly D.L."/>
            <person name="van de Geest H.C."/>
            <person name="Bonants P.J.M."/>
            <person name="Smith D.S."/>
            <person name="Levesque C.A."/>
            <person name="van der Lee T.A.J."/>
        </authorList>
    </citation>
    <scope>NUCLEOTIDE SEQUENCE [LARGE SCALE GENOMIC DNA]</scope>
    <source>
        <strain evidence="3 4">JEL517</strain>
    </source>
</reference>
<feature type="coiled-coil region" evidence="1">
    <location>
        <begin position="347"/>
        <end position="454"/>
    </location>
</feature>